<reference evidence="1 2" key="1">
    <citation type="journal article" date="2018" name="Biotechnol. Biofuels">
        <title>Integrative visual omics of the white-rot fungus Polyporus brumalis exposes the biotechnological potential of its oxidative enzymes for delignifying raw plant biomass.</title>
        <authorList>
            <person name="Miyauchi S."/>
            <person name="Rancon A."/>
            <person name="Drula E."/>
            <person name="Hage H."/>
            <person name="Chaduli D."/>
            <person name="Favel A."/>
            <person name="Grisel S."/>
            <person name="Henrissat B."/>
            <person name="Herpoel-Gimbert I."/>
            <person name="Ruiz-Duenas F.J."/>
            <person name="Chevret D."/>
            <person name="Hainaut M."/>
            <person name="Lin J."/>
            <person name="Wang M."/>
            <person name="Pangilinan J."/>
            <person name="Lipzen A."/>
            <person name="Lesage-Meessen L."/>
            <person name="Navarro D."/>
            <person name="Riley R."/>
            <person name="Grigoriev I.V."/>
            <person name="Zhou S."/>
            <person name="Raouche S."/>
            <person name="Rosso M.N."/>
        </authorList>
    </citation>
    <scope>NUCLEOTIDE SEQUENCE [LARGE SCALE GENOMIC DNA]</scope>
    <source>
        <strain evidence="1 2">BRFM 1820</strain>
    </source>
</reference>
<sequence length="228" mass="25708">MSSHPSLSPTIHRDTHLREPTKVYARWIGYCREHSRSLSQTPESTHVYSASILPERPLKIGMRVRILATSPAWYSGLREDQDAYEVYDAHVVGAITGVVGWKGRKVVLEIANECAVNRVKSVRLRIPFAPEATVQLYLDDVRVGRREAQEADLNTTAEVRSRPDDPRCDAAACAPPWRKLVGESFLWEPMVEDVGERPGDPGGRRKVPKLLMGWTDLDPVQEGRCFNH</sequence>
<organism evidence="1 2">
    <name type="scientific">Lentinus brumalis</name>
    <dbReference type="NCBI Taxonomy" id="2498619"/>
    <lineage>
        <taxon>Eukaryota</taxon>
        <taxon>Fungi</taxon>
        <taxon>Dikarya</taxon>
        <taxon>Basidiomycota</taxon>
        <taxon>Agaricomycotina</taxon>
        <taxon>Agaricomycetes</taxon>
        <taxon>Polyporales</taxon>
        <taxon>Polyporaceae</taxon>
        <taxon>Lentinus</taxon>
    </lineage>
</organism>
<protein>
    <submittedName>
        <fullName evidence="1">Uncharacterized protein</fullName>
    </submittedName>
</protein>
<accession>A0A371CXV4</accession>
<keyword evidence="2" id="KW-1185">Reference proteome</keyword>
<name>A0A371CXV4_9APHY</name>
<proteinExistence type="predicted"/>
<dbReference type="AlphaFoldDB" id="A0A371CXV4"/>
<dbReference type="Proteomes" id="UP000256964">
    <property type="component" value="Unassembled WGS sequence"/>
</dbReference>
<dbReference type="OrthoDB" id="2761328at2759"/>
<evidence type="ECO:0000313" key="1">
    <source>
        <dbReference type="EMBL" id="RDX45132.1"/>
    </source>
</evidence>
<gene>
    <name evidence="1" type="ORF">OH76DRAFT_1420994</name>
</gene>
<evidence type="ECO:0000313" key="2">
    <source>
        <dbReference type="Proteomes" id="UP000256964"/>
    </source>
</evidence>
<dbReference type="EMBL" id="KZ857441">
    <property type="protein sequence ID" value="RDX45132.1"/>
    <property type="molecule type" value="Genomic_DNA"/>
</dbReference>